<protein>
    <submittedName>
        <fullName evidence="3">Uncharacterized protein</fullName>
    </submittedName>
</protein>
<organism evidence="3 4">
    <name type="scientific">Gloeocapsopsis crepidinum LEGE 06123</name>
    <dbReference type="NCBI Taxonomy" id="588587"/>
    <lineage>
        <taxon>Bacteria</taxon>
        <taxon>Bacillati</taxon>
        <taxon>Cyanobacteriota</taxon>
        <taxon>Cyanophyceae</taxon>
        <taxon>Oscillatoriophycideae</taxon>
        <taxon>Chroococcales</taxon>
        <taxon>Chroococcaceae</taxon>
        <taxon>Gloeocapsopsis</taxon>
    </lineage>
</organism>
<feature type="compositionally biased region" description="Low complexity" evidence="1">
    <location>
        <begin position="78"/>
        <end position="89"/>
    </location>
</feature>
<proteinExistence type="predicted"/>
<accession>A0ABR9UME8</accession>
<reference evidence="3 4" key="1">
    <citation type="submission" date="2020-10" db="EMBL/GenBank/DDBJ databases">
        <authorList>
            <person name="Castelo-Branco R."/>
            <person name="Eusebio N."/>
            <person name="Adriana R."/>
            <person name="Vieira A."/>
            <person name="Brugerolle De Fraissinette N."/>
            <person name="Rezende De Castro R."/>
            <person name="Schneider M.P."/>
            <person name="Vasconcelos V."/>
            <person name="Leao P.N."/>
        </authorList>
    </citation>
    <scope>NUCLEOTIDE SEQUENCE [LARGE SCALE GENOMIC DNA]</scope>
    <source>
        <strain evidence="3 4">LEGE 06123</strain>
    </source>
</reference>
<keyword evidence="2" id="KW-0732">Signal</keyword>
<name>A0ABR9UME8_9CHRO</name>
<keyword evidence="4" id="KW-1185">Reference proteome</keyword>
<dbReference type="EMBL" id="JADEWN010000005">
    <property type="protein sequence ID" value="MBE9189456.1"/>
    <property type="molecule type" value="Genomic_DNA"/>
</dbReference>
<feature type="chain" id="PRO_5046856310" evidence="2">
    <location>
        <begin position="21"/>
        <end position="104"/>
    </location>
</feature>
<evidence type="ECO:0000256" key="2">
    <source>
        <dbReference type="SAM" id="SignalP"/>
    </source>
</evidence>
<feature type="signal peptide" evidence="2">
    <location>
        <begin position="1"/>
        <end position="20"/>
    </location>
</feature>
<dbReference type="Proteomes" id="UP000651156">
    <property type="component" value="Unassembled WGS sequence"/>
</dbReference>
<sequence length="104" mass="12377">MKSIIIALLMILLVPTTNYAQTHSLEVEPQQKLRYQLELLRLQRNFEATCEQQRQEANQDIQRVLTTSREVRDSSLHQTAAQEWQQQQEAQRDITNRTLPRFDR</sequence>
<dbReference type="RefSeq" id="WP_193930699.1">
    <property type="nucleotide sequence ID" value="NZ_CAWPMZ010000096.1"/>
</dbReference>
<feature type="region of interest" description="Disordered" evidence="1">
    <location>
        <begin position="72"/>
        <end position="104"/>
    </location>
</feature>
<gene>
    <name evidence="3" type="ORF">IQ230_03560</name>
</gene>
<comment type="caution">
    <text evidence="3">The sequence shown here is derived from an EMBL/GenBank/DDBJ whole genome shotgun (WGS) entry which is preliminary data.</text>
</comment>
<evidence type="ECO:0000313" key="4">
    <source>
        <dbReference type="Proteomes" id="UP000651156"/>
    </source>
</evidence>
<evidence type="ECO:0000256" key="1">
    <source>
        <dbReference type="SAM" id="MobiDB-lite"/>
    </source>
</evidence>
<feature type="compositionally biased region" description="Basic and acidic residues" evidence="1">
    <location>
        <begin position="90"/>
        <end position="104"/>
    </location>
</feature>
<evidence type="ECO:0000313" key="3">
    <source>
        <dbReference type="EMBL" id="MBE9189456.1"/>
    </source>
</evidence>